<reference evidence="1 2" key="1">
    <citation type="submission" date="2024-11" db="EMBL/GenBank/DDBJ databases">
        <title>Chromosome-level genome assembly of the freshwater bivalve Anodonta woodiana.</title>
        <authorList>
            <person name="Chen X."/>
        </authorList>
    </citation>
    <scope>NUCLEOTIDE SEQUENCE [LARGE SCALE GENOMIC DNA]</scope>
    <source>
        <strain evidence="1">MN2024</strain>
        <tissue evidence="1">Gills</tissue>
    </source>
</reference>
<evidence type="ECO:0000313" key="1">
    <source>
        <dbReference type="EMBL" id="KAL3870075.1"/>
    </source>
</evidence>
<proteinExistence type="predicted"/>
<dbReference type="Proteomes" id="UP001634394">
    <property type="component" value="Unassembled WGS sequence"/>
</dbReference>
<organism evidence="1 2">
    <name type="scientific">Sinanodonta woodiana</name>
    <name type="common">Chinese pond mussel</name>
    <name type="synonym">Anodonta woodiana</name>
    <dbReference type="NCBI Taxonomy" id="1069815"/>
    <lineage>
        <taxon>Eukaryota</taxon>
        <taxon>Metazoa</taxon>
        <taxon>Spiralia</taxon>
        <taxon>Lophotrochozoa</taxon>
        <taxon>Mollusca</taxon>
        <taxon>Bivalvia</taxon>
        <taxon>Autobranchia</taxon>
        <taxon>Heteroconchia</taxon>
        <taxon>Palaeoheterodonta</taxon>
        <taxon>Unionida</taxon>
        <taxon>Unionoidea</taxon>
        <taxon>Unionidae</taxon>
        <taxon>Unioninae</taxon>
        <taxon>Sinanodonta</taxon>
    </lineage>
</organism>
<dbReference type="EMBL" id="JBJQND010000008">
    <property type="protein sequence ID" value="KAL3870075.1"/>
    <property type="molecule type" value="Genomic_DNA"/>
</dbReference>
<dbReference type="AlphaFoldDB" id="A0ABD3W991"/>
<protein>
    <submittedName>
        <fullName evidence="1">Uncharacterized protein</fullName>
    </submittedName>
</protein>
<accession>A0ABD3W991</accession>
<keyword evidence="2" id="KW-1185">Reference proteome</keyword>
<name>A0ABD3W991_SINWO</name>
<comment type="caution">
    <text evidence="1">The sequence shown here is derived from an EMBL/GenBank/DDBJ whole genome shotgun (WGS) entry which is preliminary data.</text>
</comment>
<sequence>MSVTEYNRLSNSDESWFCSKCFMPFTFSDPFFENIVEDNTTHSNARDKAEYSNNSLNNVQIHIIKCFESKGLHFICLNVRSLLPKISELQMIA</sequence>
<feature type="non-terminal residue" evidence="1">
    <location>
        <position position="93"/>
    </location>
</feature>
<gene>
    <name evidence="1" type="ORF">ACJMK2_042691</name>
</gene>
<evidence type="ECO:0000313" key="2">
    <source>
        <dbReference type="Proteomes" id="UP001634394"/>
    </source>
</evidence>